<dbReference type="InterPro" id="IPR036249">
    <property type="entry name" value="Thioredoxin-like_sf"/>
</dbReference>
<dbReference type="PROSITE" id="PS51354">
    <property type="entry name" value="GLUTAREDOXIN_2"/>
    <property type="match status" value="1"/>
</dbReference>
<dbReference type="PRINTS" id="PR00160">
    <property type="entry name" value="GLUTAREDOXIN"/>
</dbReference>
<evidence type="ECO:0000259" key="1">
    <source>
        <dbReference type="Pfam" id="PF00462"/>
    </source>
</evidence>
<proteinExistence type="predicted"/>
<accession>A0AA38T9I3</accession>
<sequence length="82" mass="9455">MLTFGGKTYCGYSKRVKQQFLKLDVSYELLELYKESDGNEIQSAVAEWMSYRTIPNVFITGNYIGGCDGEYFLKCSDRERKA</sequence>
<dbReference type="GO" id="GO:0034599">
    <property type="term" value="P:cellular response to oxidative stress"/>
    <property type="evidence" value="ECO:0007669"/>
    <property type="project" value="TreeGrafter"/>
</dbReference>
<dbReference type="SUPFAM" id="SSF52833">
    <property type="entry name" value="Thioredoxin-like"/>
    <property type="match status" value="1"/>
</dbReference>
<dbReference type="EMBL" id="JARYMX010000003">
    <property type="protein sequence ID" value="KAJ9556874.1"/>
    <property type="molecule type" value="Genomic_DNA"/>
</dbReference>
<dbReference type="Pfam" id="PF00462">
    <property type="entry name" value="Glutaredoxin"/>
    <property type="match status" value="1"/>
</dbReference>
<dbReference type="PANTHER" id="PTHR45694">
    <property type="entry name" value="GLUTAREDOXIN 2"/>
    <property type="match status" value="1"/>
</dbReference>
<comment type="caution">
    <text evidence="2">The sequence shown here is derived from an EMBL/GenBank/DDBJ whole genome shotgun (WGS) entry which is preliminary data.</text>
</comment>
<evidence type="ECO:0000313" key="3">
    <source>
        <dbReference type="Proteomes" id="UP001172457"/>
    </source>
</evidence>
<evidence type="ECO:0000313" key="2">
    <source>
        <dbReference type="EMBL" id="KAJ9556874.1"/>
    </source>
</evidence>
<keyword evidence="3" id="KW-1185">Reference proteome</keyword>
<dbReference type="PANTHER" id="PTHR45694:SF13">
    <property type="entry name" value="GLUTAREDOXIN-C1"/>
    <property type="match status" value="1"/>
</dbReference>
<dbReference type="Gene3D" id="3.40.30.10">
    <property type="entry name" value="Glutaredoxin"/>
    <property type="match status" value="1"/>
</dbReference>
<reference evidence="2" key="1">
    <citation type="submission" date="2023-03" db="EMBL/GenBank/DDBJ databases">
        <title>Chromosome-scale reference genome and RAD-based genetic map of yellow starthistle (Centaurea solstitialis) reveal putative structural variation and QTLs associated with invader traits.</title>
        <authorList>
            <person name="Reatini B."/>
            <person name="Cang F.A."/>
            <person name="Jiang Q."/>
            <person name="Mckibben M.T.W."/>
            <person name="Barker M.S."/>
            <person name="Rieseberg L.H."/>
            <person name="Dlugosch K.M."/>
        </authorList>
    </citation>
    <scope>NUCLEOTIDE SEQUENCE</scope>
    <source>
        <strain evidence="2">CAN-66</strain>
        <tissue evidence="2">Leaf</tissue>
    </source>
</reference>
<feature type="domain" description="Glutaredoxin" evidence="1">
    <location>
        <begin position="7"/>
        <end position="64"/>
    </location>
</feature>
<dbReference type="InterPro" id="IPR014025">
    <property type="entry name" value="Glutaredoxin_subgr"/>
</dbReference>
<dbReference type="GO" id="GO:0005737">
    <property type="term" value="C:cytoplasm"/>
    <property type="evidence" value="ECO:0007669"/>
    <property type="project" value="TreeGrafter"/>
</dbReference>
<organism evidence="2 3">
    <name type="scientific">Centaurea solstitialis</name>
    <name type="common">yellow star-thistle</name>
    <dbReference type="NCBI Taxonomy" id="347529"/>
    <lineage>
        <taxon>Eukaryota</taxon>
        <taxon>Viridiplantae</taxon>
        <taxon>Streptophyta</taxon>
        <taxon>Embryophyta</taxon>
        <taxon>Tracheophyta</taxon>
        <taxon>Spermatophyta</taxon>
        <taxon>Magnoliopsida</taxon>
        <taxon>eudicotyledons</taxon>
        <taxon>Gunneridae</taxon>
        <taxon>Pentapetalae</taxon>
        <taxon>asterids</taxon>
        <taxon>campanulids</taxon>
        <taxon>Asterales</taxon>
        <taxon>Asteraceae</taxon>
        <taxon>Carduoideae</taxon>
        <taxon>Cardueae</taxon>
        <taxon>Centaureinae</taxon>
        <taxon>Centaurea</taxon>
    </lineage>
</organism>
<dbReference type="Proteomes" id="UP001172457">
    <property type="component" value="Chromosome 3"/>
</dbReference>
<protein>
    <recommendedName>
        <fullName evidence="1">Glutaredoxin domain-containing protein</fullName>
    </recommendedName>
</protein>
<dbReference type="GO" id="GO:0015038">
    <property type="term" value="F:glutathione disulfide oxidoreductase activity"/>
    <property type="evidence" value="ECO:0007669"/>
    <property type="project" value="TreeGrafter"/>
</dbReference>
<name>A0AA38T9I3_9ASTR</name>
<dbReference type="AlphaFoldDB" id="A0AA38T9I3"/>
<gene>
    <name evidence="2" type="ORF">OSB04_011488</name>
</gene>
<dbReference type="InterPro" id="IPR002109">
    <property type="entry name" value="Glutaredoxin"/>
</dbReference>